<evidence type="ECO:0000313" key="1">
    <source>
        <dbReference type="EMBL" id="MPM47853.1"/>
    </source>
</evidence>
<name>A0A645AAK6_9ZZZZ</name>
<proteinExistence type="predicted"/>
<organism evidence="1">
    <name type="scientific">bioreactor metagenome</name>
    <dbReference type="NCBI Taxonomy" id="1076179"/>
    <lineage>
        <taxon>unclassified sequences</taxon>
        <taxon>metagenomes</taxon>
        <taxon>ecological metagenomes</taxon>
    </lineage>
</organism>
<dbReference type="AlphaFoldDB" id="A0A645AAK6"/>
<protein>
    <submittedName>
        <fullName evidence="1">Uncharacterized protein</fullName>
    </submittedName>
</protein>
<comment type="caution">
    <text evidence="1">The sequence shown here is derived from an EMBL/GenBank/DDBJ whole genome shotgun (WGS) entry which is preliminary data.</text>
</comment>
<reference evidence="1" key="1">
    <citation type="submission" date="2019-08" db="EMBL/GenBank/DDBJ databases">
        <authorList>
            <person name="Kucharzyk K."/>
            <person name="Murdoch R.W."/>
            <person name="Higgins S."/>
            <person name="Loffler F."/>
        </authorList>
    </citation>
    <scope>NUCLEOTIDE SEQUENCE</scope>
</reference>
<gene>
    <name evidence="1" type="ORF">SDC9_94574</name>
</gene>
<dbReference type="EMBL" id="VSSQ01011846">
    <property type="protein sequence ID" value="MPM47853.1"/>
    <property type="molecule type" value="Genomic_DNA"/>
</dbReference>
<sequence length="186" mass="21410">MEGRFQFERALLFGTKGLPFVFKDKVARPHFFDLAAGFVLHPHQFALGFKVKIHRPVIDPVRPLFGEHFALNHAVLVFAHFKDLAVFHHDLVGVFFQVGGDIIHAVLGVIHRKISKFNGYGVFNHKRFDLYIRHIVEYYLVLFDGAFIEHLARNVFKHQVNAFGSGFFLNIGGKAHFKFKGQYIHP</sequence>
<accession>A0A645AAK6</accession>